<keyword evidence="8 12" id="KW-1133">Transmembrane helix</keyword>
<dbReference type="PANTHER" id="PTHR30622:SF2">
    <property type="entry name" value="UNDECAPRENYL-DIPHOSPHATASE"/>
    <property type="match status" value="1"/>
</dbReference>
<evidence type="ECO:0000256" key="6">
    <source>
        <dbReference type="ARBA" id="ARBA00022692"/>
    </source>
</evidence>
<gene>
    <name evidence="13" type="ORF">ACFPYI_13095</name>
</gene>
<dbReference type="EMBL" id="JBHSQH010000001">
    <property type="protein sequence ID" value="MFC5972271.1"/>
    <property type="molecule type" value="Genomic_DNA"/>
</dbReference>
<dbReference type="GO" id="GO:0005886">
    <property type="term" value="C:plasma membrane"/>
    <property type="evidence" value="ECO:0007669"/>
    <property type="project" value="UniProtKB-SubCell"/>
</dbReference>
<feature type="transmembrane region" description="Helical" evidence="12">
    <location>
        <begin position="126"/>
        <end position="146"/>
    </location>
</feature>
<accession>A0ABD5RPB7</accession>
<evidence type="ECO:0000256" key="3">
    <source>
        <dbReference type="ARBA" id="ARBA00012374"/>
    </source>
</evidence>
<evidence type="ECO:0000256" key="10">
    <source>
        <dbReference type="ARBA" id="ARBA00032707"/>
    </source>
</evidence>
<keyword evidence="5" id="KW-1003">Cell membrane</keyword>
<keyword evidence="14" id="KW-1185">Reference proteome</keyword>
<organism evidence="13 14">
    <name type="scientific">Halomarina salina</name>
    <dbReference type="NCBI Taxonomy" id="1872699"/>
    <lineage>
        <taxon>Archaea</taxon>
        <taxon>Methanobacteriati</taxon>
        <taxon>Methanobacteriota</taxon>
        <taxon>Stenosarchaea group</taxon>
        <taxon>Halobacteria</taxon>
        <taxon>Halobacteriales</taxon>
        <taxon>Natronomonadaceae</taxon>
        <taxon>Halomarina</taxon>
    </lineage>
</organism>
<comment type="subcellular location">
    <subcellularLocation>
        <location evidence="1">Cell membrane</location>
        <topology evidence="1">Multi-pass membrane protein</topology>
    </subcellularLocation>
</comment>
<dbReference type="Proteomes" id="UP001596099">
    <property type="component" value="Unassembled WGS sequence"/>
</dbReference>
<comment type="catalytic activity">
    <reaction evidence="11">
        <text>di-trans,octa-cis-undecaprenyl diphosphate + H2O = di-trans,octa-cis-undecaprenyl phosphate + phosphate + H(+)</text>
        <dbReference type="Rhea" id="RHEA:28094"/>
        <dbReference type="ChEBI" id="CHEBI:15377"/>
        <dbReference type="ChEBI" id="CHEBI:15378"/>
        <dbReference type="ChEBI" id="CHEBI:43474"/>
        <dbReference type="ChEBI" id="CHEBI:58405"/>
        <dbReference type="ChEBI" id="CHEBI:60392"/>
        <dbReference type="EC" id="3.6.1.27"/>
    </reaction>
</comment>
<protein>
    <recommendedName>
        <fullName evidence="4">Undecaprenyl-diphosphatase</fullName>
        <ecNumber evidence="3">3.6.1.27</ecNumber>
    </recommendedName>
    <alternativeName>
        <fullName evidence="10">Undecaprenyl pyrophosphate phosphatase</fullName>
    </alternativeName>
</protein>
<dbReference type="PANTHER" id="PTHR30622">
    <property type="entry name" value="UNDECAPRENYL-DIPHOSPHATASE"/>
    <property type="match status" value="1"/>
</dbReference>
<keyword evidence="6 12" id="KW-0812">Transmembrane</keyword>
<dbReference type="Pfam" id="PF02673">
    <property type="entry name" value="BacA"/>
    <property type="match status" value="1"/>
</dbReference>
<sequence>MNRSLVVALVVGLLQGVFEWLPVSSEGQVTLYLTVVEGVPATTAARFSLFLHAGTALSALAYYRGTVRGTLADAVGWRPTSRRPSGWRPTQALDWSPERRFLVAATLVSALVGGAAYLAFDALVDAVTGGVFVALVGLALVGTGLFQRFAGRAVERRTAPTLVDAVLVGSLQGVAVLPGVSRSGTTTGALLLRGHDASESFRLSFLLSIPAAFGAGALVVLTEGVLALSPASALVALAASAVVGYLTIDALVRVAERASFWWVCVGLGLLAVVGGLFVPA</sequence>
<reference evidence="13 14" key="1">
    <citation type="journal article" date="2019" name="Int. J. Syst. Evol. Microbiol.">
        <title>The Global Catalogue of Microorganisms (GCM) 10K type strain sequencing project: providing services to taxonomists for standard genome sequencing and annotation.</title>
        <authorList>
            <consortium name="The Broad Institute Genomics Platform"/>
            <consortium name="The Broad Institute Genome Sequencing Center for Infectious Disease"/>
            <person name="Wu L."/>
            <person name="Ma J."/>
        </authorList>
    </citation>
    <scope>NUCLEOTIDE SEQUENCE [LARGE SCALE GENOMIC DNA]</scope>
    <source>
        <strain evidence="13 14">CGMCC 1.12543</strain>
    </source>
</reference>
<evidence type="ECO:0000256" key="4">
    <source>
        <dbReference type="ARBA" id="ARBA00021581"/>
    </source>
</evidence>
<dbReference type="InterPro" id="IPR003824">
    <property type="entry name" value="UppP"/>
</dbReference>
<evidence type="ECO:0000256" key="8">
    <source>
        <dbReference type="ARBA" id="ARBA00022989"/>
    </source>
</evidence>
<dbReference type="EC" id="3.6.1.27" evidence="3"/>
<feature type="transmembrane region" description="Helical" evidence="12">
    <location>
        <begin position="101"/>
        <end position="120"/>
    </location>
</feature>
<feature type="transmembrane region" description="Helical" evidence="12">
    <location>
        <begin position="227"/>
        <end position="248"/>
    </location>
</feature>
<dbReference type="RefSeq" id="WP_247415404.1">
    <property type="nucleotide sequence ID" value="NZ_JALLGW010000001.1"/>
</dbReference>
<dbReference type="GO" id="GO:0050380">
    <property type="term" value="F:undecaprenyl-diphosphatase activity"/>
    <property type="evidence" value="ECO:0007669"/>
    <property type="project" value="UniProtKB-EC"/>
</dbReference>
<comment type="caution">
    <text evidence="13">The sequence shown here is derived from an EMBL/GenBank/DDBJ whole genome shotgun (WGS) entry which is preliminary data.</text>
</comment>
<evidence type="ECO:0000256" key="12">
    <source>
        <dbReference type="SAM" id="Phobius"/>
    </source>
</evidence>
<proteinExistence type="inferred from homology"/>
<evidence type="ECO:0000313" key="13">
    <source>
        <dbReference type="EMBL" id="MFC5972271.1"/>
    </source>
</evidence>
<comment type="similarity">
    <text evidence="2">Belongs to the UppP family.</text>
</comment>
<evidence type="ECO:0000256" key="11">
    <source>
        <dbReference type="ARBA" id="ARBA00047594"/>
    </source>
</evidence>
<feature type="transmembrane region" description="Helical" evidence="12">
    <location>
        <begin position="203"/>
        <end position="221"/>
    </location>
</feature>
<keyword evidence="7" id="KW-0378">Hydrolase</keyword>
<evidence type="ECO:0000256" key="9">
    <source>
        <dbReference type="ARBA" id="ARBA00023136"/>
    </source>
</evidence>
<feature type="transmembrane region" description="Helical" evidence="12">
    <location>
        <begin position="43"/>
        <end position="63"/>
    </location>
</feature>
<evidence type="ECO:0000256" key="7">
    <source>
        <dbReference type="ARBA" id="ARBA00022801"/>
    </source>
</evidence>
<dbReference type="AlphaFoldDB" id="A0ABD5RPB7"/>
<feature type="transmembrane region" description="Helical" evidence="12">
    <location>
        <begin position="260"/>
        <end position="278"/>
    </location>
</feature>
<evidence type="ECO:0000256" key="1">
    <source>
        <dbReference type="ARBA" id="ARBA00004651"/>
    </source>
</evidence>
<keyword evidence="9 12" id="KW-0472">Membrane</keyword>
<evidence type="ECO:0000256" key="5">
    <source>
        <dbReference type="ARBA" id="ARBA00022475"/>
    </source>
</evidence>
<evidence type="ECO:0000256" key="2">
    <source>
        <dbReference type="ARBA" id="ARBA00010621"/>
    </source>
</evidence>
<evidence type="ECO:0000313" key="14">
    <source>
        <dbReference type="Proteomes" id="UP001596099"/>
    </source>
</evidence>
<name>A0ABD5RPB7_9EURY</name>